<evidence type="ECO:0000313" key="4">
    <source>
        <dbReference type="Proteomes" id="UP000053352"/>
    </source>
</evidence>
<evidence type="ECO:0000256" key="1">
    <source>
        <dbReference type="ARBA" id="ARBA00022801"/>
    </source>
</evidence>
<dbReference type="InterPro" id="IPR036157">
    <property type="entry name" value="dUTPase-like_sf"/>
</dbReference>
<dbReference type="RefSeq" id="WP_058370661.1">
    <property type="nucleotide sequence ID" value="NZ_LNTB01000001.1"/>
</dbReference>
<sequence length="163" mass="17288">MALPGALAAASLLAGAAPGQVQPAGVDLRVGEIHAFEEEGFLGTGGRRLPASRPLEPHGGGWTLGPGFYKVVFMDPVSIPEDTLGLCFPRSSLLRMGALLSCAVWDPGYRGRGESLLVVGNPRGIRLEAGARVAQLVLIRIYPQQGARYEGFYQGERLAGEKF</sequence>
<dbReference type="GO" id="GO:0006229">
    <property type="term" value="P:dUTP biosynthetic process"/>
    <property type="evidence" value="ECO:0007669"/>
    <property type="project" value="InterPro"/>
</dbReference>
<dbReference type="AlphaFoldDB" id="A0A0V8RVB5"/>
<dbReference type="PANTHER" id="PTHR42680">
    <property type="entry name" value="DCTP DEAMINASE"/>
    <property type="match status" value="1"/>
</dbReference>
<dbReference type="OrthoDB" id="45265at2157"/>
<gene>
    <name evidence="3" type="ORF">CF15_04110</name>
</gene>
<keyword evidence="2" id="KW-0546">Nucleotide metabolism</keyword>
<organism evidence="3 4">
    <name type="scientific">Pyrodictium occultum</name>
    <dbReference type="NCBI Taxonomy" id="2309"/>
    <lineage>
        <taxon>Archaea</taxon>
        <taxon>Thermoproteota</taxon>
        <taxon>Thermoprotei</taxon>
        <taxon>Desulfurococcales</taxon>
        <taxon>Pyrodictiaceae</taxon>
        <taxon>Pyrodictium</taxon>
    </lineage>
</organism>
<dbReference type="InterPro" id="IPR011962">
    <property type="entry name" value="dCTP_deaminase"/>
</dbReference>
<keyword evidence="4" id="KW-1185">Reference proteome</keyword>
<keyword evidence="1 3" id="KW-0378">Hydrolase</keyword>
<dbReference type="Gene3D" id="2.70.40.10">
    <property type="match status" value="1"/>
</dbReference>
<proteinExistence type="predicted"/>
<reference evidence="3 4" key="1">
    <citation type="submission" date="2015-11" db="EMBL/GenBank/DDBJ databases">
        <title>Genome sequence of Pyrodictium occultum PL-19, a marine hyperthermophilic archaeon isolated from Volcano, Italy.</title>
        <authorList>
            <person name="Utturkar S."/>
            <person name="Huber H."/>
            <person name="Leptihn S."/>
            <person name="Brown S."/>
            <person name="Stetter K.O."/>
            <person name="Podar M."/>
        </authorList>
    </citation>
    <scope>NUCLEOTIDE SEQUENCE [LARGE SCALE GENOMIC DNA]</scope>
    <source>
        <strain evidence="3 4">PL-19</strain>
    </source>
</reference>
<protein>
    <submittedName>
        <fullName evidence="3">Deoxyuridine 5'-triphosphate nucleotidohydrolase</fullName>
    </submittedName>
</protein>
<dbReference type="InterPro" id="IPR033704">
    <property type="entry name" value="dUTPase_trimeric"/>
</dbReference>
<dbReference type="GO" id="GO:0008829">
    <property type="term" value="F:dCTP deaminase activity"/>
    <property type="evidence" value="ECO:0007669"/>
    <property type="project" value="InterPro"/>
</dbReference>
<dbReference type="SUPFAM" id="SSF51283">
    <property type="entry name" value="dUTPase-like"/>
    <property type="match status" value="1"/>
</dbReference>
<name>A0A0V8RVB5_PYROC</name>
<accession>A0A0V8RVB5</accession>
<evidence type="ECO:0000313" key="3">
    <source>
        <dbReference type="EMBL" id="KSW11981.1"/>
    </source>
</evidence>
<dbReference type="NCBIfam" id="NF002598">
    <property type="entry name" value="PRK02253.1"/>
    <property type="match status" value="1"/>
</dbReference>
<dbReference type="CDD" id="cd07557">
    <property type="entry name" value="trimeric_dUTPase"/>
    <property type="match status" value="1"/>
</dbReference>
<dbReference type="STRING" id="2309.CF15_04110"/>
<evidence type="ECO:0000256" key="2">
    <source>
        <dbReference type="ARBA" id="ARBA00023080"/>
    </source>
</evidence>
<dbReference type="Proteomes" id="UP000053352">
    <property type="component" value="Unassembled WGS sequence"/>
</dbReference>
<dbReference type="EMBL" id="LNTB01000001">
    <property type="protein sequence ID" value="KSW11981.1"/>
    <property type="molecule type" value="Genomic_DNA"/>
</dbReference>
<dbReference type="Pfam" id="PF22769">
    <property type="entry name" value="DCD"/>
    <property type="match status" value="1"/>
</dbReference>
<comment type="caution">
    <text evidence="3">The sequence shown here is derived from an EMBL/GenBank/DDBJ whole genome shotgun (WGS) entry which is preliminary data.</text>
</comment>
<dbReference type="PANTHER" id="PTHR42680:SF1">
    <property type="entry name" value="DEOXYURIDINE 5'-TRIPHOSPHATE NUCLEOTIDOHYDROLASE"/>
    <property type="match status" value="1"/>
</dbReference>